<name>A0A448WZ48_9PLAT</name>
<dbReference type="Proteomes" id="UP000784294">
    <property type="component" value="Unassembled WGS sequence"/>
</dbReference>
<proteinExistence type="predicted"/>
<dbReference type="AlphaFoldDB" id="A0A448WZ48"/>
<protein>
    <submittedName>
        <fullName evidence="2">Uncharacterized protein</fullName>
    </submittedName>
</protein>
<sequence>MRCQLCRGSLLPTFDTGISSLCLAGISRSDAGPLLFTANSLNVDKPRNYSDEQGSETWRIDGGEHRGRDLEASRDSSTKEEQLLGSTQMPGAIHGPVYCTSSPVDDGHLDTFYRPFIIAFLDPKNPCCRDSDRWPVEGRRPGALQIGLNRESSGSKPFSPCTDGLAGGLATCSDVRTGFAYNAQPLRLFLQGVVKTPTLATSHAREYKKKIGENSPLPASEYNLAQPMRTSATHRSLTALTPDIVLPAMIKSRSNNDLSLSVPLESMDKMISLDDYRSKVGGGSKISLLHMPRYKSYELQGAPLFSTTSVHSARFAVRGSYNPRICIRAARIVYDLTNLISNHVGKSVSHLVRIGFDSSV</sequence>
<accession>A0A448WZ48</accession>
<feature type="compositionally biased region" description="Basic and acidic residues" evidence="1">
    <location>
        <begin position="58"/>
        <end position="82"/>
    </location>
</feature>
<reference evidence="2" key="1">
    <citation type="submission" date="2018-11" db="EMBL/GenBank/DDBJ databases">
        <authorList>
            <consortium name="Pathogen Informatics"/>
        </authorList>
    </citation>
    <scope>NUCLEOTIDE SEQUENCE</scope>
</reference>
<feature type="region of interest" description="Disordered" evidence="1">
    <location>
        <begin position="46"/>
        <end position="89"/>
    </location>
</feature>
<gene>
    <name evidence="2" type="ORF">PXEA_LOCUS17339</name>
</gene>
<evidence type="ECO:0000313" key="3">
    <source>
        <dbReference type="Proteomes" id="UP000784294"/>
    </source>
</evidence>
<comment type="caution">
    <text evidence="2">The sequence shown here is derived from an EMBL/GenBank/DDBJ whole genome shotgun (WGS) entry which is preliminary data.</text>
</comment>
<organism evidence="2 3">
    <name type="scientific">Protopolystoma xenopodis</name>
    <dbReference type="NCBI Taxonomy" id="117903"/>
    <lineage>
        <taxon>Eukaryota</taxon>
        <taxon>Metazoa</taxon>
        <taxon>Spiralia</taxon>
        <taxon>Lophotrochozoa</taxon>
        <taxon>Platyhelminthes</taxon>
        <taxon>Monogenea</taxon>
        <taxon>Polyopisthocotylea</taxon>
        <taxon>Polystomatidea</taxon>
        <taxon>Polystomatidae</taxon>
        <taxon>Protopolystoma</taxon>
    </lineage>
</organism>
<evidence type="ECO:0000256" key="1">
    <source>
        <dbReference type="SAM" id="MobiDB-lite"/>
    </source>
</evidence>
<keyword evidence="3" id="KW-1185">Reference proteome</keyword>
<evidence type="ECO:0000313" key="2">
    <source>
        <dbReference type="EMBL" id="VEL23899.1"/>
    </source>
</evidence>
<dbReference type="EMBL" id="CAAALY010064668">
    <property type="protein sequence ID" value="VEL23899.1"/>
    <property type="molecule type" value="Genomic_DNA"/>
</dbReference>